<feature type="compositionally biased region" description="Gly residues" evidence="8">
    <location>
        <begin position="391"/>
        <end position="410"/>
    </location>
</feature>
<keyword evidence="3 9" id="KW-0812">Transmembrane</keyword>
<feature type="region of interest" description="Disordered" evidence="8">
    <location>
        <begin position="214"/>
        <end position="416"/>
    </location>
</feature>
<reference evidence="11" key="1">
    <citation type="submission" date="2023-07" db="EMBL/GenBank/DDBJ databases">
        <title>30 novel species of actinomycetes from the DSMZ collection.</title>
        <authorList>
            <person name="Nouioui I."/>
        </authorList>
    </citation>
    <scope>NUCLEOTIDE SEQUENCE [LARGE SCALE GENOMIC DNA]</scope>
    <source>
        <strain evidence="11">DSM 44918</strain>
    </source>
</reference>
<feature type="region of interest" description="Disordered" evidence="8">
    <location>
        <begin position="450"/>
        <end position="475"/>
    </location>
</feature>
<dbReference type="InterPro" id="IPR051050">
    <property type="entry name" value="Lipid_II_flippase_MurJ/MviN"/>
</dbReference>
<evidence type="ECO:0000256" key="7">
    <source>
        <dbReference type="ARBA" id="ARBA00023136"/>
    </source>
</evidence>
<feature type="compositionally biased region" description="Low complexity" evidence="8">
    <location>
        <begin position="235"/>
        <end position="275"/>
    </location>
</feature>
<evidence type="ECO:0000256" key="2">
    <source>
        <dbReference type="ARBA" id="ARBA00022475"/>
    </source>
</evidence>
<evidence type="ECO:0000256" key="8">
    <source>
        <dbReference type="SAM" id="MobiDB-lite"/>
    </source>
</evidence>
<keyword evidence="5" id="KW-0573">Peptidoglycan synthesis</keyword>
<dbReference type="InterPro" id="IPR004268">
    <property type="entry name" value="MurJ"/>
</dbReference>
<feature type="compositionally biased region" description="Gly residues" evidence="8">
    <location>
        <begin position="348"/>
        <end position="361"/>
    </location>
</feature>
<feature type="transmembrane region" description="Helical" evidence="9">
    <location>
        <begin position="619"/>
        <end position="642"/>
    </location>
</feature>
<feature type="transmembrane region" description="Helical" evidence="9">
    <location>
        <begin position="680"/>
        <end position="702"/>
    </location>
</feature>
<feature type="transmembrane region" description="Helical" evidence="9">
    <location>
        <begin position="742"/>
        <end position="766"/>
    </location>
</feature>
<feature type="transmembrane region" description="Helical" evidence="9">
    <location>
        <begin position="582"/>
        <end position="599"/>
    </location>
</feature>
<organism evidence="10 11">
    <name type="scientific">Streptomyces millisiae</name>
    <dbReference type="NCBI Taxonomy" id="3075542"/>
    <lineage>
        <taxon>Bacteria</taxon>
        <taxon>Bacillati</taxon>
        <taxon>Actinomycetota</taxon>
        <taxon>Actinomycetes</taxon>
        <taxon>Kitasatosporales</taxon>
        <taxon>Streptomycetaceae</taxon>
        <taxon>Streptomyces</taxon>
    </lineage>
</organism>
<protein>
    <submittedName>
        <fullName evidence="10">Lipid II flippase MurJ</fullName>
    </submittedName>
</protein>
<feature type="transmembrane region" description="Helical" evidence="9">
    <location>
        <begin position="714"/>
        <end position="736"/>
    </location>
</feature>
<evidence type="ECO:0000313" key="10">
    <source>
        <dbReference type="EMBL" id="MDT0318141.1"/>
    </source>
</evidence>
<evidence type="ECO:0000313" key="11">
    <source>
        <dbReference type="Proteomes" id="UP001183420"/>
    </source>
</evidence>
<sequence length="797" mass="78467">MSERFVARAAGLTAALTAAGALCGLLRDQIIATLYGAGGATDAFLVAWTVPEFAATLLIEEAMALVLVPAFSLALASGGARSPRALVAATLPRLLLALAAASAALAAGAPLLVQLLAPGLAERDLAVDCTRLTAVTILTFGLAGYLSAALRAHRDFLPPAAIYVAYNVGIVATALLLHTTYGIRAAATGVALGGLLMVLLQLPFFLHRLRLPAPGQKATPTTHRPPATETTRLPAGDADGAGAPERPVAGYRAPPAAGRCGPAGARAPGAVRLPADGADARSPAAGLPAGDTDGAGAPERSVAGRCVPPATGGAGRLGGRGTGSAEGTGTGAPERSVAGRCAPSVVGLPGGGAGSAGGESGGVRDSGTAPPGAASRLPVERSSSAVAYLREGGGGGLSERGTGSAEGAGAGAPERSVAGCCVPSAAGLPAGGEVIGAGARSSVVGLPGGGAGSAGGESAGVRDSGTAPPGAASRLPVERSSAVAARLRERPAGGTFEALRPPGQLVVPVVLFALSRQAQVLVERFLASSLPSGAISWLNYAQKVAQLPMVLAMMVCTVTLPMVAGAVARGDLAGARLRVERDLVVAAVVVLVGAAYVVAHAPRIIELLFQRGAFDAQDTAATAAVMRVYAVGLLGHTLTGALVRPFFSAARPTWFPFAAMAAGLLVTVGGGLVATPRWGAAGIAAANAAGITVTAALLLHGLATRTIPVEPRRVLGRVGRLALAATVATAAGWAAADAAATLPAPAALAAGALLVPAVFAAAAHALRVPEARELLARLPGLARLPSALTRRHLTHGP</sequence>
<dbReference type="RefSeq" id="WP_311596601.1">
    <property type="nucleotide sequence ID" value="NZ_JAVREM010000004.1"/>
</dbReference>
<gene>
    <name evidence="10" type="ORF">RNC47_07315</name>
</gene>
<keyword evidence="6 9" id="KW-1133">Transmembrane helix</keyword>
<evidence type="ECO:0000256" key="4">
    <source>
        <dbReference type="ARBA" id="ARBA00022960"/>
    </source>
</evidence>
<keyword evidence="7 9" id="KW-0472">Membrane</keyword>
<evidence type="ECO:0000256" key="1">
    <source>
        <dbReference type="ARBA" id="ARBA00004651"/>
    </source>
</evidence>
<feature type="transmembrane region" description="Helical" evidence="9">
    <location>
        <begin position="160"/>
        <end position="178"/>
    </location>
</feature>
<accession>A0ABU2LKN0</accession>
<keyword evidence="2" id="KW-1003">Cell membrane</keyword>
<dbReference type="PANTHER" id="PTHR47019">
    <property type="entry name" value="LIPID II FLIPPASE MURJ"/>
    <property type="match status" value="1"/>
</dbReference>
<comment type="subcellular location">
    <subcellularLocation>
        <location evidence="1">Cell membrane</location>
        <topology evidence="1">Multi-pass membrane protein</topology>
    </subcellularLocation>
</comment>
<evidence type="ECO:0000256" key="5">
    <source>
        <dbReference type="ARBA" id="ARBA00022984"/>
    </source>
</evidence>
<keyword evidence="11" id="KW-1185">Reference proteome</keyword>
<evidence type="ECO:0000256" key="6">
    <source>
        <dbReference type="ARBA" id="ARBA00022989"/>
    </source>
</evidence>
<proteinExistence type="predicted"/>
<feature type="transmembrane region" description="Helical" evidence="9">
    <location>
        <begin position="94"/>
        <end position="117"/>
    </location>
</feature>
<feature type="compositionally biased region" description="Gly residues" evidence="8">
    <location>
        <begin position="312"/>
        <end position="330"/>
    </location>
</feature>
<dbReference type="Pfam" id="PF03023">
    <property type="entry name" value="MurJ"/>
    <property type="match status" value="2"/>
</dbReference>
<feature type="transmembrane region" description="Helical" evidence="9">
    <location>
        <begin position="185"/>
        <end position="206"/>
    </location>
</feature>
<name>A0ABU2LKN0_9ACTN</name>
<feature type="transmembrane region" description="Helical" evidence="9">
    <location>
        <begin position="654"/>
        <end position="674"/>
    </location>
</feature>
<evidence type="ECO:0000256" key="3">
    <source>
        <dbReference type="ARBA" id="ARBA00022692"/>
    </source>
</evidence>
<feature type="transmembrane region" description="Helical" evidence="9">
    <location>
        <begin position="62"/>
        <end position="82"/>
    </location>
</feature>
<dbReference type="PANTHER" id="PTHR47019:SF1">
    <property type="entry name" value="LIPID II FLIPPASE MURJ"/>
    <property type="match status" value="1"/>
</dbReference>
<feature type="transmembrane region" description="Helical" evidence="9">
    <location>
        <begin position="129"/>
        <end position="148"/>
    </location>
</feature>
<comment type="caution">
    <text evidence="10">The sequence shown here is derived from an EMBL/GenBank/DDBJ whole genome shotgun (WGS) entry which is preliminary data.</text>
</comment>
<dbReference type="EMBL" id="JAVREM010000004">
    <property type="protein sequence ID" value="MDT0318141.1"/>
    <property type="molecule type" value="Genomic_DNA"/>
</dbReference>
<evidence type="ECO:0000256" key="9">
    <source>
        <dbReference type="SAM" id="Phobius"/>
    </source>
</evidence>
<feature type="transmembrane region" description="Helical" evidence="9">
    <location>
        <begin position="549"/>
        <end position="570"/>
    </location>
</feature>
<dbReference type="PRINTS" id="PR01806">
    <property type="entry name" value="VIRFACTRMVIN"/>
</dbReference>
<keyword evidence="4" id="KW-0133">Cell shape</keyword>
<dbReference type="Proteomes" id="UP001183420">
    <property type="component" value="Unassembled WGS sequence"/>
</dbReference>
<feature type="transmembrane region" description="Helical" evidence="9">
    <location>
        <begin position="30"/>
        <end position="50"/>
    </location>
</feature>